<dbReference type="Proteomes" id="UP000887013">
    <property type="component" value="Unassembled WGS sequence"/>
</dbReference>
<proteinExistence type="predicted"/>
<gene>
    <name evidence="1" type="ORF">NPIL_227251</name>
</gene>
<reference evidence="1" key="1">
    <citation type="submission" date="2020-08" db="EMBL/GenBank/DDBJ databases">
        <title>Multicomponent nature underlies the extraordinary mechanical properties of spider dragline silk.</title>
        <authorList>
            <person name="Kono N."/>
            <person name="Nakamura H."/>
            <person name="Mori M."/>
            <person name="Yoshida Y."/>
            <person name="Ohtoshi R."/>
            <person name="Malay A.D."/>
            <person name="Moran D.A.P."/>
            <person name="Tomita M."/>
            <person name="Numata K."/>
            <person name="Arakawa K."/>
        </authorList>
    </citation>
    <scope>NUCLEOTIDE SEQUENCE</scope>
</reference>
<organism evidence="1 2">
    <name type="scientific">Nephila pilipes</name>
    <name type="common">Giant wood spider</name>
    <name type="synonym">Nephila maculata</name>
    <dbReference type="NCBI Taxonomy" id="299642"/>
    <lineage>
        <taxon>Eukaryota</taxon>
        <taxon>Metazoa</taxon>
        <taxon>Ecdysozoa</taxon>
        <taxon>Arthropoda</taxon>
        <taxon>Chelicerata</taxon>
        <taxon>Arachnida</taxon>
        <taxon>Araneae</taxon>
        <taxon>Araneomorphae</taxon>
        <taxon>Entelegynae</taxon>
        <taxon>Araneoidea</taxon>
        <taxon>Nephilidae</taxon>
        <taxon>Nephila</taxon>
    </lineage>
</organism>
<keyword evidence="2" id="KW-1185">Reference proteome</keyword>
<comment type="caution">
    <text evidence="1">The sequence shown here is derived from an EMBL/GenBank/DDBJ whole genome shotgun (WGS) entry which is preliminary data.</text>
</comment>
<dbReference type="AlphaFoldDB" id="A0A8X6MTU2"/>
<sequence>MRSFSVTSRINRALFPSIRHFETLLKDITSSLPKSLNEWPVLTSLEKDLSFLLTGKALSKEIKEKNKTKIYIGSGDRVPVKNKNILPKMRLEFILRTKLEAICYEPDHELEEGNRYWNNEKRYKGPTIRVFIQQKNSDTKLFKIRSYKKMNHQQRYVEDAFAAEGKKIG</sequence>
<dbReference type="EMBL" id="BMAW01002265">
    <property type="protein sequence ID" value="GFS77718.1"/>
    <property type="molecule type" value="Genomic_DNA"/>
</dbReference>
<name>A0A8X6MTU2_NEPPI</name>
<accession>A0A8X6MTU2</accession>
<evidence type="ECO:0000313" key="2">
    <source>
        <dbReference type="Proteomes" id="UP000887013"/>
    </source>
</evidence>
<protein>
    <submittedName>
        <fullName evidence="1">Uncharacterized protein</fullName>
    </submittedName>
</protein>
<evidence type="ECO:0000313" key="1">
    <source>
        <dbReference type="EMBL" id="GFS77718.1"/>
    </source>
</evidence>